<feature type="compositionally biased region" description="Polar residues" evidence="2">
    <location>
        <begin position="12"/>
        <end position="50"/>
    </location>
</feature>
<evidence type="ECO:0000256" key="1">
    <source>
        <dbReference type="ARBA" id="ARBA00022737"/>
    </source>
</evidence>
<keyword evidence="4" id="KW-1185">Reference proteome</keyword>
<evidence type="ECO:0000313" key="4">
    <source>
        <dbReference type="Proteomes" id="UP000800041"/>
    </source>
</evidence>
<organism evidence="3 4">
    <name type="scientific">Aulographum hederae CBS 113979</name>
    <dbReference type="NCBI Taxonomy" id="1176131"/>
    <lineage>
        <taxon>Eukaryota</taxon>
        <taxon>Fungi</taxon>
        <taxon>Dikarya</taxon>
        <taxon>Ascomycota</taxon>
        <taxon>Pezizomycotina</taxon>
        <taxon>Dothideomycetes</taxon>
        <taxon>Pleosporomycetidae</taxon>
        <taxon>Aulographales</taxon>
        <taxon>Aulographaceae</taxon>
    </lineage>
</organism>
<keyword evidence="1" id="KW-0677">Repeat</keyword>
<evidence type="ECO:0000313" key="3">
    <source>
        <dbReference type="EMBL" id="KAF1992114.1"/>
    </source>
</evidence>
<dbReference type="InterPro" id="IPR006597">
    <property type="entry name" value="Sel1-like"/>
</dbReference>
<dbReference type="SMART" id="SM00671">
    <property type="entry name" value="SEL1"/>
    <property type="match status" value="7"/>
</dbReference>
<dbReference type="EMBL" id="ML977138">
    <property type="protein sequence ID" value="KAF1992114.1"/>
    <property type="molecule type" value="Genomic_DNA"/>
</dbReference>
<feature type="compositionally biased region" description="Low complexity" evidence="2">
    <location>
        <begin position="148"/>
        <end position="157"/>
    </location>
</feature>
<dbReference type="InterPro" id="IPR051726">
    <property type="entry name" value="Chitin_Synth_Reg"/>
</dbReference>
<feature type="compositionally biased region" description="Basic and acidic residues" evidence="2">
    <location>
        <begin position="62"/>
        <end position="71"/>
    </location>
</feature>
<sequence length="567" mass="62055">MAPSRDFEGLETASSHSDLPVTQQIPLGQLKISSPSHSLAQSHQAEISNVSDRHNNTQPFDDAPKKADRGSRVPSASSHSSRSSDRMNPSTIPELQVPRTTELRPHSMLTLGSELSGFRSRTQSPHLSVTGTPSPTGSPRSHARAHSSSRPSPDSRPVSYIDLLNTTYPQPMAPLPNFDNGLLRTAVGTNLSLLDTKKTMDMYRANVKKTNDSAVQHEFAVYMTQAACQVDPNNPDVSAADLEIRNDLLREARQLLVRLSNHGYPFSQYYLGDGFWTGVFNKGKPDEKSALDLFQSASKHGHAEGGYRAGLCYEHGWGCNKNYPKAAQYYRASASKNHPGAATRLGRACLTGDWGLSNRQREGLKWMKRAAENADVHFNDAPFELGLLHEHGYGEDIFKDEAYAAELFTRAAELGHADANLRMGEAYEKGLLACPRDAALSVHYYNGAAEKGLAKGMMGLCAWYLVGAAPVLEQDLSEAYEWAMRAAQLGYTQGIYSVGWFTEMGIGTRRDPLEANVWYVRAAEMGDDRATRRLKAIREAAAGSSSPDAANGDKKAKKGFFSKLGLS</sequence>
<dbReference type="PANTHER" id="PTHR46430">
    <property type="entry name" value="PROTEIN SKT5-RELATED"/>
    <property type="match status" value="1"/>
</dbReference>
<dbReference type="Proteomes" id="UP000800041">
    <property type="component" value="Unassembled WGS sequence"/>
</dbReference>
<dbReference type="InterPro" id="IPR011990">
    <property type="entry name" value="TPR-like_helical_dom_sf"/>
</dbReference>
<dbReference type="SUPFAM" id="SSF81901">
    <property type="entry name" value="HCP-like"/>
    <property type="match status" value="1"/>
</dbReference>
<protein>
    <submittedName>
        <fullName evidence="3">HCP-like protein</fullName>
    </submittedName>
</protein>
<gene>
    <name evidence="3" type="ORF">K402DRAFT_345800</name>
</gene>
<proteinExistence type="predicted"/>
<dbReference type="Pfam" id="PF08238">
    <property type="entry name" value="Sel1"/>
    <property type="match status" value="7"/>
</dbReference>
<dbReference type="AlphaFoldDB" id="A0A6G1HG98"/>
<feature type="compositionally biased region" description="Polar residues" evidence="2">
    <location>
        <begin position="119"/>
        <end position="137"/>
    </location>
</feature>
<accession>A0A6G1HG98</accession>
<name>A0A6G1HG98_9PEZI</name>
<dbReference type="PANTHER" id="PTHR46430:SF1">
    <property type="entry name" value="CHITIN SYNTHASE REGULATOR SKT5-RELATED"/>
    <property type="match status" value="1"/>
</dbReference>
<feature type="compositionally biased region" description="Low complexity" evidence="2">
    <location>
        <begin position="72"/>
        <end position="81"/>
    </location>
</feature>
<evidence type="ECO:0000256" key="2">
    <source>
        <dbReference type="SAM" id="MobiDB-lite"/>
    </source>
</evidence>
<reference evidence="3" key="1">
    <citation type="journal article" date="2020" name="Stud. Mycol.">
        <title>101 Dothideomycetes genomes: a test case for predicting lifestyles and emergence of pathogens.</title>
        <authorList>
            <person name="Haridas S."/>
            <person name="Albert R."/>
            <person name="Binder M."/>
            <person name="Bloem J."/>
            <person name="Labutti K."/>
            <person name="Salamov A."/>
            <person name="Andreopoulos B."/>
            <person name="Baker S."/>
            <person name="Barry K."/>
            <person name="Bills G."/>
            <person name="Bluhm B."/>
            <person name="Cannon C."/>
            <person name="Castanera R."/>
            <person name="Culley D."/>
            <person name="Daum C."/>
            <person name="Ezra D."/>
            <person name="Gonzalez J."/>
            <person name="Henrissat B."/>
            <person name="Kuo A."/>
            <person name="Liang C."/>
            <person name="Lipzen A."/>
            <person name="Lutzoni F."/>
            <person name="Magnuson J."/>
            <person name="Mondo S."/>
            <person name="Nolan M."/>
            <person name="Ohm R."/>
            <person name="Pangilinan J."/>
            <person name="Park H.-J."/>
            <person name="Ramirez L."/>
            <person name="Alfaro M."/>
            <person name="Sun H."/>
            <person name="Tritt A."/>
            <person name="Yoshinaga Y."/>
            <person name="Zwiers L.-H."/>
            <person name="Turgeon B."/>
            <person name="Goodwin S."/>
            <person name="Spatafora J."/>
            <person name="Crous P."/>
            <person name="Grigoriev I."/>
        </authorList>
    </citation>
    <scope>NUCLEOTIDE SEQUENCE</scope>
    <source>
        <strain evidence="3">CBS 113979</strain>
    </source>
</reference>
<feature type="region of interest" description="Disordered" evidence="2">
    <location>
        <begin position="1"/>
        <end position="159"/>
    </location>
</feature>
<dbReference type="Gene3D" id="1.25.40.10">
    <property type="entry name" value="Tetratricopeptide repeat domain"/>
    <property type="match status" value="2"/>
</dbReference>
<dbReference type="OrthoDB" id="272077at2759"/>